<accession>A0A831W8S1</accession>
<evidence type="ECO:0000256" key="1">
    <source>
        <dbReference type="ARBA" id="ARBA00000085"/>
    </source>
</evidence>
<evidence type="ECO:0000256" key="2">
    <source>
        <dbReference type="ARBA" id="ARBA00012438"/>
    </source>
</evidence>
<evidence type="ECO:0000256" key="7">
    <source>
        <dbReference type="SAM" id="MobiDB-lite"/>
    </source>
</evidence>
<dbReference type="InterPro" id="IPR003594">
    <property type="entry name" value="HATPase_dom"/>
</dbReference>
<dbReference type="PANTHER" id="PTHR43047">
    <property type="entry name" value="TWO-COMPONENT HISTIDINE PROTEIN KINASE"/>
    <property type="match status" value="1"/>
</dbReference>
<evidence type="ECO:0000256" key="8">
    <source>
        <dbReference type="SAM" id="Phobius"/>
    </source>
</evidence>
<dbReference type="Pfam" id="PF00512">
    <property type="entry name" value="HisKA"/>
    <property type="match status" value="1"/>
</dbReference>
<dbReference type="SMART" id="SM00388">
    <property type="entry name" value="HisKA"/>
    <property type="match status" value="1"/>
</dbReference>
<feature type="transmembrane region" description="Helical" evidence="8">
    <location>
        <begin position="60"/>
        <end position="80"/>
    </location>
</feature>
<evidence type="ECO:0000256" key="6">
    <source>
        <dbReference type="ARBA" id="ARBA00023012"/>
    </source>
</evidence>
<keyword evidence="4" id="KW-0808">Transferase</keyword>
<evidence type="ECO:0000256" key="3">
    <source>
        <dbReference type="ARBA" id="ARBA00022553"/>
    </source>
</evidence>
<name>A0A831W8S1_9GAMM</name>
<comment type="catalytic activity">
    <reaction evidence="1">
        <text>ATP + protein L-histidine = ADP + protein N-phospho-L-histidine.</text>
        <dbReference type="EC" id="2.7.13.3"/>
    </reaction>
</comment>
<dbReference type="InterPro" id="IPR004358">
    <property type="entry name" value="Sig_transdc_His_kin-like_C"/>
</dbReference>
<keyword evidence="8" id="KW-0472">Membrane</keyword>
<keyword evidence="8" id="KW-0812">Transmembrane</keyword>
<keyword evidence="8" id="KW-1133">Transmembrane helix</keyword>
<dbReference type="CDD" id="cd16922">
    <property type="entry name" value="HATPase_EvgS-ArcB-TorS-like"/>
    <property type="match status" value="1"/>
</dbReference>
<dbReference type="AlphaFoldDB" id="A0A831W8S1"/>
<dbReference type="Proteomes" id="UP000886251">
    <property type="component" value="Unassembled WGS sequence"/>
</dbReference>
<dbReference type="PROSITE" id="PS50109">
    <property type="entry name" value="HIS_KIN"/>
    <property type="match status" value="1"/>
</dbReference>
<dbReference type="EC" id="2.7.13.3" evidence="2"/>
<proteinExistence type="predicted"/>
<dbReference type="Gene3D" id="3.30.565.10">
    <property type="entry name" value="Histidine kinase-like ATPase, C-terminal domain"/>
    <property type="match status" value="1"/>
</dbReference>
<evidence type="ECO:0000256" key="4">
    <source>
        <dbReference type="ARBA" id="ARBA00022679"/>
    </source>
</evidence>
<evidence type="ECO:0000313" key="10">
    <source>
        <dbReference type="EMBL" id="HEB96170.1"/>
    </source>
</evidence>
<feature type="transmembrane region" description="Helical" evidence="8">
    <location>
        <begin position="100"/>
        <end position="121"/>
    </location>
</feature>
<sequence length="561" mass="62438">MINWPGSDRAGQPAAERPVRSLSGSPEFKSAIIRMGMWLFASLYFGVASYAGYYQGDSRGIFWLFGIYLGTSLGFLFSVIRRPYWPARIYLGLLTDISAVSAAIYLTGQAFSPFFLLYIWIFVGYGARYGRNYLNVASVVSIVSYSVVLLLTGGWAAAPLEAAFYLLVLFALPLYQRQLLGRLYHAQLEAERSAQARELFLSTMTQELRGPLGGIRGIARKLQETPLTRQQEEYVETIASSAVLLNALIGDVLDFSRIGSSDLRLEWTPFELRTAVRDVCEALSNRALDKGLELICHIDARLPRVGVGDELRLKQILFNLVGNAIKFTDRGHVEVVVRPLERRDRHGQGWLRIEVRDTGIGIAAEQRSRVFERFWQADPAAGGTGLGTTVARSLVHLMEGRIGFDSRPGEGSCFWLELPLLAAEFSERIQLNDDRPLRALAFEVDERSLRTLRDACTELRILCRPVARIADLSGVVAAIGEAEEGIDLAMISDTPEGVDIRRLADVIREHLGTSLPVLFIGYRGRHLIPDTPHTGFLVKPVTVEPLWQAVSALLAKEPDER</sequence>
<dbReference type="GO" id="GO:0000155">
    <property type="term" value="F:phosphorelay sensor kinase activity"/>
    <property type="evidence" value="ECO:0007669"/>
    <property type="project" value="InterPro"/>
</dbReference>
<keyword evidence="5 10" id="KW-0418">Kinase</keyword>
<feature type="domain" description="Histidine kinase" evidence="9">
    <location>
        <begin position="203"/>
        <end position="422"/>
    </location>
</feature>
<dbReference type="InterPro" id="IPR036097">
    <property type="entry name" value="HisK_dim/P_sf"/>
</dbReference>
<protein>
    <recommendedName>
        <fullName evidence="2">histidine kinase</fullName>
        <ecNumber evidence="2">2.7.13.3</ecNumber>
    </recommendedName>
</protein>
<reference evidence="10" key="1">
    <citation type="journal article" date="2020" name="mSystems">
        <title>Genome- and Community-Level Interaction Insights into Carbon Utilization and Element Cycling Functions of Hydrothermarchaeota in Hydrothermal Sediment.</title>
        <authorList>
            <person name="Zhou Z."/>
            <person name="Liu Y."/>
            <person name="Xu W."/>
            <person name="Pan J."/>
            <person name="Luo Z.H."/>
            <person name="Li M."/>
        </authorList>
    </citation>
    <scope>NUCLEOTIDE SEQUENCE [LARGE SCALE GENOMIC DNA]</scope>
    <source>
        <strain evidence="10">HyVt-443</strain>
    </source>
</reference>
<feature type="transmembrane region" description="Helical" evidence="8">
    <location>
        <begin position="31"/>
        <end position="53"/>
    </location>
</feature>
<feature type="transmembrane region" description="Helical" evidence="8">
    <location>
        <begin position="133"/>
        <end position="151"/>
    </location>
</feature>
<dbReference type="SUPFAM" id="SSF47384">
    <property type="entry name" value="Homodimeric domain of signal transducing histidine kinase"/>
    <property type="match status" value="1"/>
</dbReference>
<dbReference type="Pfam" id="PF02518">
    <property type="entry name" value="HATPase_c"/>
    <property type="match status" value="1"/>
</dbReference>
<dbReference type="InterPro" id="IPR003661">
    <property type="entry name" value="HisK_dim/P_dom"/>
</dbReference>
<comment type="caution">
    <text evidence="10">The sequence shown here is derived from an EMBL/GenBank/DDBJ whole genome shotgun (WGS) entry which is preliminary data.</text>
</comment>
<dbReference type="PRINTS" id="PR00344">
    <property type="entry name" value="BCTRLSENSOR"/>
</dbReference>
<dbReference type="InterPro" id="IPR005467">
    <property type="entry name" value="His_kinase_dom"/>
</dbReference>
<dbReference type="EMBL" id="DRKP01000076">
    <property type="protein sequence ID" value="HEB96170.1"/>
    <property type="molecule type" value="Genomic_DNA"/>
</dbReference>
<keyword evidence="6" id="KW-0902">Two-component regulatory system</keyword>
<evidence type="ECO:0000259" key="9">
    <source>
        <dbReference type="PROSITE" id="PS50109"/>
    </source>
</evidence>
<gene>
    <name evidence="10" type="ORF">ENI96_07045</name>
</gene>
<evidence type="ECO:0000256" key="5">
    <source>
        <dbReference type="ARBA" id="ARBA00022777"/>
    </source>
</evidence>
<organism evidence="10">
    <name type="scientific">Sedimenticola thiotaurini</name>
    <dbReference type="NCBI Taxonomy" id="1543721"/>
    <lineage>
        <taxon>Bacteria</taxon>
        <taxon>Pseudomonadati</taxon>
        <taxon>Pseudomonadota</taxon>
        <taxon>Gammaproteobacteria</taxon>
        <taxon>Chromatiales</taxon>
        <taxon>Sedimenticolaceae</taxon>
        <taxon>Sedimenticola</taxon>
    </lineage>
</organism>
<dbReference type="SMART" id="SM00387">
    <property type="entry name" value="HATPase_c"/>
    <property type="match status" value="1"/>
</dbReference>
<dbReference type="InterPro" id="IPR036890">
    <property type="entry name" value="HATPase_C_sf"/>
</dbReference>
<dbReference type="SUPFAM" id="SSF55874">
    <property type="entry name" value="ATPase domain of HSP90 chaperone/DNA topoisomerase II/histidine kinase"/>
    <property type="match status" value="1"/>
</dbReference>
<dbReference type="PANTHER" id="PTHR43047:SF78">
    <property type="entry name" value="SENSORY_REGULATORY PROTEIN RPFC"/>
    <property type="match status" value="1"/>
</dbReference>
<keyword evidence="3" id="KW-0597">Phosphoprotein</keyword>
<dbReference type="FunFam" id="3.30.565.10:FF:000010">
    <property type="entry name" value="Sensor histidine kinase RcsC"/>
    <property type="match status" value="1"/>
</dbReference>
<feature type="region of interest" description="Disordered" evidence="7">
    <location>
        <begin position="1"/>
        <end position="22"/>
    </location>
</feature>
<dbReference type="CDD" id="cd00082">
    <property type="entry name" value="HisKA"/>
    <property type="match status" value="1"/>
</dbReference>
<dbReference type="Gene3D" id="1.10.287.130">
    <property type="match status" value="1"/>
</dbReference>